<name>D3AY81_HETP5</name>
<organism evidence="2 3">
    <name type="scientific">Heterostelium pallidum (strain ATCC 26659 / Pp 5 / PN500)</name>
    <name type="common">Cellular slime mold</name>
    <name type="synonym">Polysphondylium pallidum</name>
    <dbReference type="NCBI Taxonomy" id="670386"/>
    <lineage>
        <taxon>Eukaryota</taxon>
        <taxon>Amoebozoa</taxon>
        <taxon>Evosea</taxon>
        <taxon>Eumycetozoa</taxon>
        <taxon>Dictyostelia</taxon>
        <taxon>Acytosteliales</taxon>
        <taxon>Acytosteliaceae</taxon>
        <taxon>Heterostelium</taxon>
    </lineage>
</organism>
<dbReference type="RefSeq" id="XP_020438014.1">
    <property type="nucleotide sequence ID" value="XM_020572156.1"/>
</dbReference>
<accession>D3AY81</accession>
<dbReference type="Proteomes" id="UP000001396">
    <property type="component" value="Unassembled WGS sequence"/>
</dbReference>
<evidence type="ECO:0000313" key="2">
    <source>
        <dbReference type="EMBL" id="EFA85908.1"/>
    </source>
</evidence>
<sequence length="526" mass="59309">MSYWSPPKYDGQASVTSLNQLELSLSGFSDQEQLKKHIETIDDQKYFSPIIFELYNKILPLHEFIRFRSNKTEKDINSVFGVFTIILNSLFNSFNNWIDDTLTSPEARRYTINQSKESIILKLGEQINDKAYLHKITMNHLIVYIRNLLFTSIRDYDGESLYKIVDHYHGIADDIDKILFENENNVDSGQLKGINQQPDIQIVIDKLQLEQEDVEDSHQQPSTLHTSSSTSTISHTPPAVGSLCPDEENLVNIISSVTNRFEQIDNYLENPTPNPEAKTMLTLEQQKTVVSSCYNHLQTSIDIFSVADYPSKFKVDTVPVLRMMLSTLNTLEGYIDSGMSIVNMKPGEILEWTATFTKIATSLNNLILKNSSILSATQIVNYTNHGTPIQSNSGSYGNFPIRSSGKIKPPSSPFGSPAIMSFLMANNSDQSYSPTNEGSKLLSPLPPPRERCSQMIQLSQDSIMLSVMSAFALCIKDQMNGVLPQSLKNVSKFFNDNLAVFLTSIRTNIFCTYILLNPIYDMQSFT</sequence>
<feature type="region of interest" description="Disordered" evidence="1">
    <location>
        <begin position="211"/>
        <end position="244"/>
    </location>
</feature>
<comment type="caution">
    <text evidence="2">The sequence shown here is derived from an EMBL/GenBank/DDBJ whole genome shotgun (WGS) entry which is preliminary data.</text>
</comment>
<evidence type="ECO:0000313" key="3">
    <source>
        <dbReference type="Proteomes" id="UP000001396"/>
    </source>
</evidence>
<protein>
    <submittedName>
        <fullName evidence="2">Uncharacterized protein</fullName>
    </submittedName>
</protein>
<proteinExistence type="predicted"/>
<dbReference type="AlphaFoldDB" id="D3AY81"/>
<dbReference type="InParanoid" id="D3AY81"/>
<keyword evidence="3" id="KW-1185">Reference proteome</keyword>
<evidence type="ECO:0000256" key="1">
    <source>
        <dbReference type="SAM" id="MobiDB-lite"/>
    </source>
</evidence>
<dbReference type="FunCoup" id="D3AY81">
    <property type="interactions" value="805"/>
</dbReference>
<gene>
    <name evidence="2" type="ORF">PPL_01140</name>
</gene>
<dbReference type="EMBL" id="ADBJ01000004">
    <property type="protein sequence ID" value="EFA85908.1"/>
    <property type="molecule type" value="Genomic_DNA"/>
</dbReference>
<reference evidence="2 3" key="1">
    <citation type="journal article" date="2011" name="Genome Res.">
        <title>Phylogeny-wide analysis of social amoeba genomes highlights ancient origins for complex intercellular communication.</title>
        <authorList>
            <person name="Heidel A.J."/>
            <person name="Lawal H.M."/>
            <person name="Felder M."/>
            <person name="Schilde C."/>
            <person name="Helps N.R."/>
            <person name="Tunggal B."/>
            <person name="Rivero F."/>
            <person name="John U."/>
            <person name="Schleicher M."/>
            <person name="Eichinger L."/>
            <person name="Platzer M."/>
            <person name="Noegel A.A."/>
            <person name="Schaap P."/>
            <person name="Gloeckner G."/>
        </authorList>
    </citation>
    <scope>NUCLEOTIDE SEQUENCE [LARGE SCALE GENOMIC DNA]</scope>
    <source>
        <strain evidence="3">ATCC 26659 / Pp 5 / PN500</strain>
    </source>
</reference>
<feature type="compositionally biased region" description="Low complexity" evidence="1">
    <location>
        <begin position="219"/>
        <end position="238"/>
    </location>
</feature>
<dbReference type="GeneID" id="31356670"/>